<keyword evidence="5" id="KW-0235">DNA replication</keyword>
<dbReference type="InterPro" id="IPR027417">
    <property type="entry name" value="P-loop_NTPase"/>
</dbReference>
<comment type="catalytic activity">
    <reaction evidence="8">
        <text>DNA(n) + a 2'-deoxyribonucleoside 5'-triphosphate = DNA(n+1) + diphosphate</text>
        <dbReference type="Rhea" id="RHEA:22508"/>
        <dbReference type="Rhea" id="RHEA-COMP:17339"/>
        <dbReference type="Rhea" id="RHEA-COMP:17340"/>
        <dbReference type="ChEBI" id="CHEBI:33019"/>
        <dbReference type="ChEBI" id="CHEBI:61560"/>
        <dbReference type="ChEBI" id="CHEBI:173112"/>
        <dbReference type="EC" id="2.7.7.7"/>
    </reaction>
</comment>
<dbReference type="NCBIfam" id="TIGR01128">
    <property type="entry name" value="holA"/>
    <property type="match status" value="1"/>
</dbReference>
<dbReference type="Pfam" id="PF06144">
    <property type="entry name" value="DNA_pol3_delta"/>
    <property type="match status" value="1"/>
</dbReference>
<dbReference type="InterPro" id="IPR005790">
    <property type="entry name" value="DNA_polIII_delta"/>
</dbReference>
<evidence type="ECO:0000259" key="9">
    <source>
        <dbReference type="Pfam" id="PF06144"/>
    </source>
</evidence>
<evidence type="ECO:0000313" key="12">
    <source>
        <dbReference type="Proteomes" id="UP000637513"/>
    </source>
</evidence>
<accession>A0ABR7MTX9</accession>
<evidence type="ECO:0000256" key="8">
    <source>
        <dbReference type="ARBA" id="ARBA00049244"/>
    </source>
</evidence>
<keyword evidence="4 11" id="KW-0548">Nucleotidyltransferase</keyword>
<keyword evidence="12" id="KW-1185">Reference proteome</keyword>
<dbReference type="SUPFAM" id="SSF52540">
    <property type="entry name" value="P-loop containing nucleoside triphosphate hydrolases"/>
    <property type="match status" value="1"/>
</dbReference>
<reference evidence="11 12" key="1">
    <citation type="submission" date="2020-08" db="EMBL/GenBank/DDBJ databases">
        <title>Genome public.</title>
        <authorList>
            <person name="Liu C."/>
            <person name="Sun Q."/>
        </authorList>
    </citation>
    <scope>NUCLEOTIDE SEQUENCE [LARGE SCALE GENOMIC DNA]</scope>
    <source>
        <strain evidence="11 12">BX3</strain>
    </source>
</reference>
<feature type="domain" description="DNA polymerase III delta subunit-like C-terminal" evidence="10">
    <location>
        <begin position="204"/>
        <end position="319"/>
    </location>
</feature>
<evidence type="ECO:0000256" key="2">
    <source>
        <dbReference type="ARBA" id="ARBA00017703"/>
    </source>
</evidence>
<dbReference type="PANTHER" id="PTHR34388">
    <property type="entry name" value="DNA POLYMERASE III SUBUNIT DELTA"/>
    <property type="match status" value="1"/>
</dbReference>
<proteinExistence type="inferred from homology"/>
<protein>
    <recommendedName>
        <fullName evidence="2">DNA polymerase III subunit delta</fullName>
        <ecNumber evidence="1">2.7.7.7</ecNumber>
    </recommendedName>
</protein>
<keyword evidence="3 11" id="KW-0808">Transferase</keyword>
<evidence type="ECO:0000256" key="4">
    <source>
        <dbReference type="ARBA" id="ARBA00022695"/>
    </source>
</evidence>
<feature type="domain" description="DNA polymerase III delta N-terminal" evidence="9">
    <location>
        <begin position="17"/>
        <end position="128"/>
    </location>
</feature>
<name>A0ABR7MTX9_9FIRM</name>
<dbReference type="PANTHER" id="PTHR34388:SF1">
    <property type="entry name" value="DNA POLYMERASE III SUBUNIT DELTA"/>
    <property type="match status" value="1"/>
</dbReference>
<evidence type="ECO:0000256" key="5">
    <source>
        <dbReference type="ARBA" id="ARBA00022705"/>
    </source>
</evidence>
<keyword evidence="6" id="KW-0239">DNA-directed DNA polymerase</keyword>
<dbReference type="Gene3D" id="3.40.50.300">
    <property type="entry name" value="P-loop containing nucleotide triphosphate hydrolases"/>
    <property type="match status" value="1"/>
</dbReference>
<dbReference type="InterPro" id="IPR048466">
    <property type="entry name" value="DNA_pol3_delta-like_C"/>
</dbReference>
<comment type="similarity">
    <text evidence="7">Belongs to the DNA polymerase HolA subunit family.</text>
</comment>
<evidence type="ECO:0000256" key="1">
    <source>
        <dbReference type="ARBA" id="ARBA00012417"/>
    </source>
</evidence>
<evidence type="ECO:0000313" key="11">
    <source>
        <dbReference type="EMBL" id="MBC8556702.1"/>
    </source>
</evidence>
<dbReference type="InterPro" id="IPR008921">
    <property type="entry name" value="DNA_pol3_clamp-load_cplx_C"/>
</dbReference>
<dbReference type="RefSeq" id="WP_249303052.1">
    <property type="nucleotide sequence ID" value="NZ_JACRSW010000010.1"/>
</dbReference>
<evidence type="ECO:0000256" key="6">
    <source>
        <dbReference type="ARBA" id="ARBA00022932"/>
    </source>
</evidence>
<evidence type="ECO:0000256" key="7">
    <source>
        <dbReference type="ARBA" id="ARBA00034754"/>
    </source>
</evidence>
<dbReference type="EC" id="2.7.7.7" evidence="1"/>
<dbReference type="EMBL" id="JACRSW010000010">
    <property type="protein sequence ID" value="MBC8556702.1"/>
    <property type="molecule type" value="Genomic_DNA"/>
</dbReference>
<dbReference type="Gene3D" id="1.20.272.10">
    <property type="match status" value="1"/>
</dbReference>
<dbReference type="InterPro" id="IPR010372">
    <property type="entry name" value="DNA_pol3_delta_N"/>
</dbReference>
<dbReference type="Gene3D" id="1.10.8.60">
    <property type="match status" value="1"/>
</dbReference>
<evidence type="ECO:0000259" key="10">
    <source>
        <dbReference type="Pfam" id="PF21694"/>
    </source>
</evidence>
<comment type="caution">
    <text evidence="11">The sequence shown here is derived from an EMBL/GenBank/DDBJ whole genome shotgun (WGS) entry which is preliminary data.</text>
</comment>
<dbReference type="Proteomes" id="UP000637513">
    <property type="component" value="Unassembled WGS sequence"/>
</dbReference>
<dbReference type="Pfam" id="PF21694">
    <property type="entry name" value="DNA_pol3_delta_C"/>
    <property type="match status" value="1"/>
</dbReference>
<organism evidence="11 12">
    <name type="scientific">Jutongia hominis</name>
    <dbReference type="NCBI Taxonomy" id="2763664"/>
    <lineage>
        <taxon>Bacteria</taxon>
        <taxon>Bacillati</taxon>
        <taxon>Bacillota</taxon>
        <taxon>Clostridia</taxon>
        <taxon>Lachnospirales</taxon>
        <taxon>Lachnospiraceae</taxon>
        <taxon>Jutongia</taxon>
    </lineage>
</organism>
<evidence type="ECO:0000256" key="3">
    <source>
        <dbReference type="ARBA" id="ARBA00022679"/>
    </source>
</evidence>
<gene>
    <name evidence="11" type="primary">holA</name>
    <name evidence="11" type="ORF">H8700_03140</name>
</gene>
<dbReference type="SUPFAM" id="SSF48019">
    <property type="entry name" value="post-AAA+ oligomerization domain-like"/>
    <property type="match status" value="1"/>
</dbReference>
<dbReference type="GO" id="GO:0003887">
    <property type="term" value="F:DNA-directed DNA polymerase activity"/>
    <property type="evidence" value="ECO:0007669"/>
    <property type="project" value="UniProtKB-EC"/>
</dbReference>
<sequence length="325" mass="37389">MQHLKEDIQKKEFHNTYLLYGEEEYLVHFYRDKLKETILDGADEMNYSYFQGGSIDLLEVKEIAQTLPFFQEHRLIVMEDSKLCKNANDFADVIESVPDSTIFVFVEKEVNKRTKLYKYIQKNGIAVELNAMSDQETLQFVAVHLGKAGKKIRQNTAQYFLEQVDNSLLNIQNELEKLIAYTMGREEITKEDIDAVCSIQVTGQIFKMLDAVAGGKKTEAIRLYHDLLELKENPMSILYLLTRHFNILLQIKSCKQSGKGELAKKIGIPPFSVGKYQMQAKHFTQENLKEMLTACIDTEYDFKRGNINDQIGVELLLTSFVQQAG</sequence>